<dbReference type="Proteomes" id="UP001302486">
    <property type="component" value="Chromosome"/>
</dbReference>
<dbReference type="CDD" id="cd03801">
    <property type="entry name" value="GT4_PimA-like"/>
    <property type="match status" value="1"/>
</dbReference>
<dbReference type="Pfam" id="PF13692">
    <property type="entry name" value="Glyco_trans_1_4"/>
    <property type="match status" value="1"/>
</dbReference>
<gene>
    <name evidence="1" type="ORF">RNZ46_15615</name>
</gene>
<keyword evidence="2" id="KW-1185">Reference proteome</keyword>
<keyword evidence="1" id="KW-0328">Glycosyltransferase</keyword>
<dbReference type="KEGG" id="hws:RNZ46_15615"/>
<dbReference type="EC" id="2.4.-.-" evidence="1"/>
<dbReference type="PANTHER" id="PTHR12526:SF638">
    <property type="entry name" value="SPORE COAT PROTEIN SA"/>
    <property type="match status" value="1"/>
</dbReference>
<dbReference type="PANTHER" id="PTHR12526">
    <property type="entry name" value="GLYCOSYLTRANSFERASE"/>
    <property type="match status" value="1"/>
</dbReference>
<accession>A0AA97ELM9</accession>
<sequence>MAQNKKILNNQHIAILSTCVDDWGGSEELWAKSSHYLQKEGFSITVLKENINHNHKRIVELKNKHLEFIALNNCYSEVLKRAINAYYQLTKPYFSIHLHAFNKFLKKQKPVLVIISQAINFDGLHYAQLCLKQNIPYVIVSHKAVEFFWPPKDERNYMTNVYKHAKKCYFVSEHNQNLTEEQFGFRFNNAEIVRNPMKIKPEPLAYPSTEQGFKLLMIGRLFVIDKGHDIILRVLAKEKWKKRKLSLSIAGTGPDYDGLKAMASLIKCQNLEFLGHQDDIKKIWLNHHALAIPSRSEGMPLVVIEAMAAGRIVIATHAGGTTELVEDGVTGFIGDATEHGFDETLERAWNIRSHWYNMGLEASKHIKKQISTNPELDFAKEIITLIYE</sequence>
<dbReference type="RefSeq" id="WP_316983102.1">
    <property type="nucleotide sequence ID" value="NZ_CP136521.1"/>
</dbReference>
<name>A0AA97ELM9_9FLAO</name>
<keyword evidence="1" id="KW-0808">Transferase</keyword>
<evidence type="ECO:0000313" key="1">
    <source>
        <dbReference type="EMBL" id="WOD43417.1"/>
    </source>
</evidence>
<dbReference type="SUPFAM" id="SSF53756">
    <property type="entry name" value="UDP-Glycosyltransferase/glycogen phosphorylase"/>
    <property type="match status" value="1"/>
</dbReference>
<protein>
    <submittedName>
        <fullName evidence="1">Glycosyltransferase family 4 protein</fullName>
        <ecNumber evidence="1">2.4.-.-</ecNumber>
    </submittedName>
</protein>
<dbReference type="AlphaFoldDB" id="A0AA97ELM9"/>
<dbReference type="GO" id="GO:0016757">
    <property type="term" value="F:glycosyltransferase activity"/>
    <property type="evidence" value="ECO:0007669"/>
    <property type="project" value="UniProtKB-KW"/>
</dbReference>
<evidence type="ECO:0000313" key="2">
    <source>
        <dbReference type="Proteomes" id="UP001302486"/>
    </source>
</evidence>
<proteinExistence type="predicted"/>
<dbReference type="EMBL" id="CP136521">
    <property type="protein sequence ID" value="WOD43417.1"/>
    <property type="molecule type" value="Genomic_DNA"/>
</dbReference>
<reference evidence="2" key="1">
    <citation type="submission" date="2024-06" db="EMBL/GenBank/DDBJ databases">
        <title>Hwangdonia haimaensis gen. nov., sp. nov., a member of the family Flavobacteriaceae isolated from the haima cold seep.</title>
        <authorList>
            <person name="Li J."/>
        </authorList>
    </citation>
    <scope>NUCLEOTIDE SEQUENCE [LARGE SCALE GENOMIC DNA]</scope>
    <source>
        <strain evidence="2">SCSIO 19198</strain>
    </source>
</reference>
<dbReference type="Gene3D" id="3.40.50.2000">
    <property type="entry name" value="Glycogen Phosphorylase B"/>
    <property type="match status" value="2"/>
</dbReference>
<organism evidence="1 2">
    <name type="scientific">Hwangdonia lutea</name>
    <dbReference type="NCBI Taxonomy" id="3075823"/>
    <lineage>
        <taxon>Bacteria</taxon>
        <taxon>Pseudomonadati</taxon>
        <taxon>Bacteroidota</taxon>
        <taxon>Flavobacteriia</taxon>
        <taxon>Flavobacteriales</taxon>
        <taxon>Flavobacteriaceae</taxon>
        <taxon>Hwangdonia</taxon>
    </lineage>
</organism>